<evidence type="ECO:0000313" key="2">
    <source>
        <dbReference type="Proteomes" id="UP001055025"/>
    </source>
</evidence>
<dbReference type="Proteomes" id="UP001055025">
    <property type="component" value="Unassembled WGS sequence"/>
</dbReference>
<dbReference type="RefSeq" id="WP_135978526.1">
    <property type="nucleotide sequence ID" value="NZ_BQKC01000002.1"/>
</dbReference>
<accession>A0AAV5B890</accession>
<protein>
    <submittedName>
        <fullName evidence="1">Uncharacterized protein</fullName>
    </submittedName>
</protein>
<reference evidence="1" key="1">
    <citation type="journal article" date="2022" name="Int. J. Syst. Evol. Microbiol.">
        <title>Granulimonas faecalis gen. nov., sp. nov., and Leptogranulimonas caecicola gen. nov., sp. nov., novel lactate-producing Atopobiaceae bacteria isolated from mouse intestines, and an emended description of the family Atopobiaceae.</title>
        <authorList>
            <person name="Morinaga K."/>
            <person name="Kusada H."/>
            <person name="Sakamoto S."/>
            <person name="Murakami T."/>
            <person name="Toyoda A."/>
            <person name="Mori H."/>
            <person name="Meng X.Y."/>
            <person name="Takashino M."/>
            <person name="Murotomi K."/>
            <person name="Tamaki H."/>
        </authorList>
    </citation>
    <scope>NUCLEOTIDE SEQUENCE</scope>
    <source>
        <strain evidence="1">OPF53</strain>
    </source>
</reference>
<name>A0AAV5B890_9ACTN</name>
<organism evidence="1 2">
    <name type="scientific">Granulimonas faecalis</name>
    <dbReference type="NCBI Taxonomy" id="2894155"/>
    <lineage>
        <taxon>Bacteria</taxon>
        <taxon>Bacillati</taxon>
        <taxon>Actinomycetota</taxon>
        <taxon>Coriobacteriia</taxon>
        <taxon>Coriobacteriales</taxon>
        <taxon>Kribbibacteriaceae</taxon>
        <taxon>Granulimonas</taxon>
    </lineage>
</organism>
<evidence type="ECO:0000313" key="1">
    <source>
        <dbReference type="EMBL" id="GJM56201.1"/>
    </source>
</evidence>
<gene>
    <name evidence="1" type="ORF">ATOP_18560</name>
</gene>
<dbReference type="EMBL" id="BQKC01000002">
    <property type="protein sequence ID" value="GJM56201.1"/>
    <property type="molecule type" value="Genomic_DNA"/>
</dbReference>
<proteinExistence type="predicted"/>
<keyword evidence="2" id="KW-1185">Reference proteome</keyword>
<sequence>MAGTDGKGPAQRWYALWHSGGLRHDPTAAVLHIFPTRSLRDLWVEGSADDPPGPSWRSVCRAQEARILLNNQTNTIFHGAL</sequence>
<comment type="caution">
    <text evidence="1">The sequence shown here is derived from an EMBL/GenBank/DDBJ whole genome shotgun (WGS) entry which is preliminary data.</text>
</comment>
<dbReference type="AlphaFoldDB" id="A0AAV5B890"/>